<dbReference type="InterPro" id="IPR029488">
    <property type="entry name" value="Hmw/CFAP97"/>
</dbReference>
<organism evidence="3 4">
    <name type="scientific">Exocentrus adspersus</name>
    <dbReference type="NCBI Taxonomy" id="1586481"/>
    <lineage>
        <taxon>Eukaryota</taxon>
        <taxon>Metazoa</taxon>
        <taxon>Ecdysozoa</taxon>
        <taxon>Arthropoda</taxon>
        <taxon>Hexapoda</taxon>
        <taxon>Insecta</taxon>
        <taxon>Pterygota</taxon>
        <taxon>Neoptera</taxon>
        <taxon>Endopterygota</taxon>
        <taxon>Coleoptera</taxon>
        <taxon>Polyphaga</taxon>
        <taxon>Cucujiformia</taxon>
        <taxon>Chrysomeloidea</taxon>
        <taxon>Cerambycidae</taxon>
        <taxon>Lamiinae</taxon>
        <taxon>Acanthocinini</taxon>
        <taxon>Exocentrus</taxon>
    </lineage>
</organism>
<protein>
    <recommendedName>
        <fullName evidence="2">PPIase cyclophilin-type domain-containing protein</fullName>
    </recommendedName>
</protein>
<dbReference type="Pfam" id="PF13879">
    <property type="entry name" value="Hmw_CFAP97"/>
    <property type="match status" value="1"/>
</dbReference>
<name>A0AAV8W6J3_9CUCU</name>
<evidence type="ECO:0000313" key="3">
    <source>
        <dbReference type="EMBL" id="KAJ8922078.1"/>
    </source>
</evidence>
<dbReference type="PANTHER" id="PTHR11071">
    <property type="entry name" value="PEPTIDYL-PROLYL CIS-TRANS ISOMERASE"/>
    <property type="match status" value="1"/>
</dbReference>
<dbReference type="Proteomes" id="UP001159042">
    <property type="component" value="Unassembled WGS sequence"/>
</dbReference>
<dbReference type="GO" id="GO:0006457">
    <property type="term" value="P:protein folding"/>
    <property type="evidence" value="ECO:0007669"/>
    <property type="project" value="TreeGrafter"/>
</dbReference>
<dbReference type="SUPFAM" id="SSF50891">
    <property type="entry name" value="Cyclophilin-like"/>
    <property type="match status" value="1"/>
</dbReference>
<gene>
    <name evidence="3" type="ORF">NQ315_008719</name>
</gene>
<dbReference type="GO" id="GO:0005737">
    <property type="term" value="C:cytoplasm"/>
    <property type="evidence" value="ECO:0007669"/>
    <property type="project" value="TreeGrafter"/>
</dbReference>
<dbReference type="AlphaFoldDB" id="A0AAV8W6J3"/>
<comment type="similarity">
    <text evidence="1">Belongs to the CFAP97 family.</text>
</comment>
<dbReference type="Gene3D" id="2.40.100.10">
    <property type="entry name" value="Cyclophilin-like"/>
    <property type="match status" value="1"/>
</dbReference>
<evidence type="ECO:0000313" key="4">
    <source>
        <dbReference type="Proteomes" id="UP001159042"/>
    </source>
</evidence>
<dbReference type="InterPro" id="IPR002130">
    <property type="entry name" value="Cyclophilin-type_PPIase_dom"/>
</dbReference>
<dbReference type="InterPro" id="IPR029000">
    <property type="entry name" value="Cyclophilin-like_dom_sf"/>
</dbReference>
<dbReference type="GO" id="GO:0003755">
    <property type="term" value="F:peptidyl-prolyl cis-trans isomerase activity"/>
    <property type="evidence" value="ECO:0007669"/>
    <property type="project" value="InterPro"/>
</dbReference>
<sequence>MEKKKVKKFRLFKNYRYLVGAMPESRCIDDLRMYNNHRFKVFTASPNVDDRPLKMNPYDYFKNARMLDDLHRLNQIDRENKDLLRKINLINRNGGKVDSFNPIAYRRMDNSSAYINKLKEIDKENKLIYRLITSAHGHYNLQDMNDDWKKTLEKIKHSCKMPYTILEKPNADKDLKACPSISEGLEDGNVDRPLCYLEFKELNGKTIGRVLIQLYYDHVPVTVQNFLEICSGNELTYKNCPVHRIVKGRFLETGDITKGNGRGGFSIYGQSFHEENHMLKHTRAGVLSMKRIGMCENNSQFCITFAPMEQLDHKNVVFGKVVKGNDVLFKIETFGRAIGKPYAEIIISKCGKV</sequence>
<dbReference type="PANTHER" id="PTHR11071:SF561">
    <property type="entry name" value="PEPTIDYL-PROLYL CIS-TRANS ISOMERASE D-RELATED"/>
    <property type="match status" value="1"/>
</dbReference>
<dbReference type="Pfam" id="PF00160">
    <property type="entry name" value="Pro_isomerase"/>
    <property type="match status" value="1"/>
</dbReference>
<dbReference type="EMBL" id="JANEYG010000008">
    <property type="protein sequence ID" value="KAJ8922078.1"/>
    <property type="molecule type" value="Genomic_DNA"/>
</dbReference>
<accession>A0AAV8W6J3</accession>
<comment type="caution">
    <text evidence="3">The sequence shown here is derived from an EMBL/GenBank/DDBJ whole genome shotgun (WGS) entry which is preliminary data.</text>
</comment>
<proteinExistence type="inferred from homology"/>
<keyword evidence="4" id="KW-1185">Reference proteome</keyword>
<dbReference type="GO" id="GO:0016018">
    <property type="term" value="F:cyclosporin A binding"/>
    <property type="evidence" value="ECO:0007669"/>
    <property type="project" value="TreeGrafter"/>
</dbReference>
<dbReference type="PRINTS" id="PR00153">
    <property type="entry name" value="CSAPPISMRASE"/>
</dbReference>
<feature type="domain" description="PPIase cyclophilin-type" evidence="2">
    <location>
        <begin position="201"/>
        <end position="352"/>
    </location>
</feature>
<dbReference type="PROSITE" id="PS50072">
    <property type="entry name" value="CSA_PPIASE_2"/>
    <property type="match status" value="1"/>
</dbReference>
<reference evidence="3 4" key="1">
    <citation type="journal article" date="2023" name="Insect Mol. Biol.">
        <title>Genome sequencing provides insights into the evolution of gene families encoding plant cell wall-degrading enzymes in longhorned beetles.</title>
        <authorList>
            <person name="Shin N.R."/>
            <person name="Okamura Y."/>
            <person name="Kirsch R."/>
            <person name="Pauchet Y."/>
        </authorList>
    </citation>
    <scope>NUCLEOTIDE SEQUENCE [LARGE SCALE GENOMIC DNA]</scope>
    <source>
        <strain evidence="3">EAD_L_NR</strain>
    </source>
</reference>
<evidence type="ECO:0000259" key="2">
    <source>
        <dbReference type="PROSITE" id="PS50072"/>
    </source>
</evidence>
<evidence type="ECO:0000256" key="1">
    <source>
        <dbReference type="ARBA" id="ARBA00008315"/>
    </source>
</evidence>